<dbReference type="EMBL" id="HQ630627">
    <property type="protein sequence ID" value="AEH03743.1"/>
    <property type="molecule type" value="Genomic_DNA"/>
</dbReference>
<evidence type="ECO:0000313" key="2">
    <source>
        <dbReference type="Proteomes" id="UP000008388"/>
    </source>
</evidence>
<dbReference type="RefSeq" id="YP_009217399.1">
    <property type="nucleotide sequence ID" value="NC_028999.1"/>
</dbReference>
<protein>
    <submittedName>
        <fullName evidence="1">Uncharacterized protein 320</fullName>
    </submittedName>
</protein>
<gene>
    <name evidence="1" type="primary">320</name>
</gene>
<sequence length="168" mass="19296">MELKLKKMPGRGPCIEMYGHWVTERVHEVVSRMLNNNWMGSPVYQAKQLAKPFFQGGFDNPKGRWILIEFWNHDIDESCEFIRLLQIGVNDVLGKYEQKIMVNPYKMGYDNGGGSYGVIHMIQQETGCPADWGDSMSPITFLPENNNQFSQVMSLCELFELPVTPVNM</sequence>
<organismHost>
    <name type="scientific">Pseudomonas aeruginosa</name>
    <dbReference type="NCBI Taxonomy" id="287"/>
</organismHost>
<reference evidence="1 2" key="1">
    <citation type="journal article" date="2011" name="Microbiology">
        <title>The Pseudomonas aeruginosa generalized transducing phage phiPA3 is a new member of the phiKZ-like group of 'jumbo' phages, and infects model laboratory strains and clinical isolates from cystic fibrosis patients.</title>
        <authorList>
            <person name="Monson R."/>
            <person name="Foulds I."/>
            <person name="Foweraker J."/>
            <person name="Welch M."/>
            <person name="Salmond G.P."/>
        </authorList>
    </citation>
    <scope>NUCLEOTIDE SEQUENCE [LARGE SCALE GENOMIC DNA]</scope>
</reference>
<dbReference type="Proteomes" id="UP000008388">
    <property type="component" value="Segment"/>
</dbReference>
<dbReference type="KEGG" id="vg:26643848"/>
<organism evidence="1 2">
    <name type="scientific">Pseudomonas phage PhiPA3</name>
    <name type="common">Pseudomonas aeruginosa phage PhiPA3</name>
    <dbReference type="NCBI Taxonomy" id="998086"/>
    <lineage>
        <taxon>Viruses</taxon>
        <taxon>Duplodnaviria</taxon>
        <taxon>Heunggongvirae</taxon>
        <taxon>Uroviricota</taxon>
        <taxon>Caudoviricetes</taxon>
        <taxon>Chimalliviridae</taxon>
        <taxon>Miltoncavirus</taxon>
        <taxon>Miltoncavirus PhiPA3</taxon>
    </lineage>
</organism>
<name>F8SJF6_BPPA3</name>
<keyword evidence="2" id="KW-1185">Reference proteome</keyword>
<proteinExistence type="predicted"/>
<dbReference type="GeneID" id="26643848"/>
<dbReference type="OrthoDB" id="33366at10239"/>
<accession>F8SJF6</accession>
<evidence type="ECO:0000313" key="1">
    <source>
        <dbReference type="EMBL" id="AEH03743.1"/>
    </source>
</evidence>